<keyword evidence="3" id="KW-1185">Reference proteome</keyword>
<evidence type="ECO:0000256" key="1">
    <source>
        <dbReference type="SAM" id="MobiDB-lite"/>
    </source>
</evidence>
<dbReference type="EMBL" id="FOMX01000004">
    <property type="protein sequence ID" value="SFD75144.1"/>
    <property type="molecule type" value="Genomic_DNA"/>
</dbReference>
<organism evidence="2 3">
    <name type="scientific">Nannocystis exedens</name>
    <dbReference type="NCBI Taxonomy" id="54"/>
    <lineage>
        <taxon>Bacteria</taxon>
        <taxon>Pseudomonadati</taxon>
        <taxon>Myxococcota</taxon>
        <taxon>Polyangia</taxon>
        <taxon>Nannocystales</taxon>
        <taxon>Nannocystaceae</taxon>
        <taxon>Nannocystis</taxon>
    </lineage>
</organism>
<proteinExistence type="predicted"/>
<reference evidence="3" key="1">
    <citation type="submission" date="2016-10" db="EMBL/GenBank/DDBJ databases">
        <authorList>
            <person name="Varghese N."/>
            <person name="Submissions S."/>
        </authorList>
    </citation>
    <scope>NUCLEOTIDE SEQUENCE [LARGE SCALE GENOMIC DNA]</scope>
    <source>
        <strain evidence="3">ATCC 25963</strain>
    </source>
</reference>
<gene>
    <name evidence="2" type="ORF">SAMN02745121_01358</name>
</gene>
<dbReference type="STRING" id="54.SAMN02745121_01358"/>
<feature type="compositionally biased region" description="Basic and acidic residues" evidence="1">
    <location>
        <begin position="172"/>
        <end position="186"/>
    </location>
</feature>
<feature type="compositionally biased region" description="Polar residues" evidence="1">
    <location>
        <begin position="155"/>
        <end position="169"/>
    </location>
</feature>
<name>A0A1I1UWS9_9BACT</name>
<feature type="compositionally biased region" description="Basic residues" evidence="1">
    <location>
        <begin position="240"/>
        <end position="251"/>
    </location>
</feature>
<feature type="compositionally biased region" description="Basic residues" evidence="1">
    <location>
        <begin position="141"/>
        <end position="152"/>
    </location>
</feature>
<dbReference type="AlphaFoldDB" id="A0A1I1UWS9"/>
<evidence type="ECO:0000313" key="3">
    <source>
        <dbReference type="Proteomes" id="UP000199400"/>
    </source>
</evidence>
<protein>
    <submittedName>
        <fullName evidence="2">Uncharacterized protein</fullName>
    </submittedName>
</protein>
<feature type="compositionally biased region" description="Basic and acidic residues" evidence="1">
    <location>
        <begin position="119"/>
        <end position="133"/>
    </location>
</feature>
<accession>A0A1I1UWS9</accession>
<sequence length="277" mass="30260">MSSGTAPRMAFATTAPRRRGMVSASKVGGWIGPRDPLAGARNRHRVPDRRRRCRTPRPTPWSRPPRAEEAPAMPRRPGGATRSDPTGRGATGYRRASGRWPARALSPSSDPQAISAVEPRPHALRLVDKREPQARTSAARSSRRAIRPRPWRRSGSTSRSMDRATTPTTARGAKENRQDRRGRGDVLHVAVTQFRQHRPGRGIDRSDPTALSSTAGSGPATLAGWSCTSLLDPRPTVPTARRRPARDRHAGRLPSLRSTGARGPLSSRAPRRSPEEP</sequence>
<feature type="region of interest" description="Disordered" evidence="1">
    <location>
        <begin position="1"/>
        <end position="277"/>
    </location>
</feature>
<feature type="compositionally biased region" description="Basic residues" evidence="1">
    <location>
        <begin position="41"/>
        <end position="55"/>
    </location>
</feature>
<dbReference type="Proteomes" id="UP000199400">
    <property type="component" value="Unassembled WGS sequence"/>
</dbReference>
<evidence type="ECO:0000313" key="2">
    <source>
        <dbReference type="EMBL" id="SFD75144.1"/>
    </source>
</evidence>